<dbReference type="GO" id="GO:0016787">
    <property type="term" value="F:hydrolase activity"/>
    <property type="evidence" value="ECO:0007669"/>
    <property type="project" value="UniProtKB-KW"/>
</dbReference>
<evidence type="ECO:0000259" key="3">
    <source>
        <dbReference type="PROSITE" id="PS51462"/>
    </source>
</evidence>
<dbReference type="Pfam" id="PF00293">
    <property type="entry name" value="NUDIX"/>
    <property type="match status" value="1"/>
</dbReference>
<keyword evidence="2 4" id="KW-0378">Hydrolase</keyword>
<dbReference type="RefSeq" id="WP_013258550.1">
    <property type="nucleotide sequence ID" value="NC_014365.1"/>
</dbReference>
<dbReference type="HOGENOM" id="CLU_037162_19_3_7"/>
<proteinExistence type="predicted"/>
<reference evidence="4 5" key="1">
    <citation type="journal article" date="2010" name="Stand. Genomic Sci.">
        <title>Complete genome sequence of Desulfarculus baarsii type strain (2st14).</title>
        <authorList>
            <person name="Sun H."/>
            <person name="Spring S."/>
            <person name="Lapidus A."/>
            <person name="Davenport K."/>
            <person name="Del Rio T.G."/>
            <person name="Tice H."/>
            <person name="Nolan M."/>
            <person name="Copeland A."/>
            <person name="Cheng J.F."/>
            <person name="Lucas S."/>
            <person name="Tapia R."/>
            <person name="Goodwin L."/>
            <person name="Pitluck S."/>
            <person name="Ivanova N."/>
            <person name="Pagani I."/>
            <person name="Mavromatis K."/>
            <person name="Ovchinnikova G."/>
            <person name="Pati A."/>
            <person name="Chen A."/>
            <person name="Palaniappan K."/>
            <person name="Hauser L."/>
            <person name="Chang Y.J."/>
            <person name="Jeffries C.D."/>
            <person name="Detter J.C."/>
            <person name="Han C."/>
            <person name="Rohde M."/>
            <person name="Brambilla E."/>
            <person name="Goker M."/>
            <person name="Woyke T."/>
            <person name="Bristow J."/>
            <person name="Eisen J.A."/>
            <person name="Markowitz V."/>
            <person name="Hugenholtz P."/>
            <person name="Kyrpides N.C."/>
            <person name="Klenk H.P."/>
            <person name="Land M."/>
        </authorList>
    </citation>
    <scope>NUCLEOTIDE SEQUENCE [LARGE SCALE GENOMIC DNA]</scope>
    <source>
        <strain evidence="5">ATCC 33931 / DSM 2075 / LMG 7858 / VKM B-1802 / 2st14</strain>
    </source>
</reference>
<dbReference type="PANTHER" id="PTHR43046:SF14">
    <property type="entry name" value="MUTT_NUDIX FAMILY PROTEIN"/>
    <property type="match status" value="1"/>
</dbReference>
<dbReference type="AlphaFoldDB" id="E1QHQ5"/>
<evidence type="ECO:0000313" key="5">
    <source>
        <dbReference type="Proteomes" id="UP000009047"/>
    </source>
</evidence>
<keyword evidence="5" id="KW-1185">Reference proteome</keyword>
<protein>
    <submittedName>
        <fullName evidence="4">NUDIX hydrolase</fullName>
    </submittedName>
</protein>
<dbReference type="OrthoDB" id="9810648at2"/>
<dbReference type="STRING" id="644282.Deba_1731"/>
<dbReference type="Gene3D" id="3.90.79.10">
    <property type="entry name" value="Nucleoside Triphosphate Pyrophosphohydrolase"/>
    <property type="match status" value="1"/>
</dbReference>
<dbReference type="InterPro" id="IPR015797">
    <property type="entry name" value="NUDIX_hydrolase-like_dom_sf"/>
</dbReference>
<sequence>MTPPSLNLARPVMDVACAAIFRGGRLLLAQRQDNGLWELPGGKRRPSETMRQCLRREIIEELACRLTPLALLGLLRQRRAPGPDLALWAFGCRLIGPHEPRALEHLALRWVRPAEADGLALCPADRLLLGLWRPPRGPISRNCLRRLDKSPGKW</sequence>
<feature type="domain" description="Nudix hydrolase" evidence="3">
    <location>
        <begin position="11"/>
        <end position="135"/>
    </location>
</feature>
<evidence type="ECO:0000313" key="4">
    <source>
        <dbReference type="EMBL" id="ADK85098.1"/>
    </source>
</evidence>
<dbReference type="KEGG" id="dbr:Deba_1731"/>
<comment type="cofactor">
    <cofactor evidence="1">
        <name>Mg(2+)</name>
        <dbReference type="ChEBI" id="CHEBI:18420"/>
    </cofactor>
</comment>
<gene>
    <name evidence="4" type="ordered locus">Deba_1731</name>
</gene>
<organism evidence="4 5">
    <name type="scientific">Desulfarculus baarsii (strain ATCC 33931 / DSM 2075 / LMG 7858 / VKM B-1802 / 2st14)</name>
    <dbReference type="NCBI Taxonomy" id="644282"/>
    <lineage>
        <taxon>Bacteria</taxon>
        <taxon>Pseudomonadati</taxon>
        <taxon>Thermodesulfobacteriota</taxon>
        <taxon>Desulfarculia</taxon>
        <taxon>Desulfarculales</taxon>
        <taxon>Desulfarculaceae</taxon>
        <taxon>Desulfarculus</taxon>
    </lineage>
</organism>
<accession>E1QHQ5</accession>
<dbReference type="EMBL" id="CP002085">
    <property type="protein sequence ID" value="ADK85098.1"/>
    <property type="molecule type" value="Genomic_DNA"/>
</dbReference>
<dbReference type="PANTHER" id="PTHR43046">
    <property type="entry name" value="GDP-MANNOSE MANNOSYL HYDROLASE"/>
    <property type="match status" value="1"/>
</dbReference>
<evidence type="ECO:0000256" key="1">
    <source>
        <dbReference type="ARBA" id="ARBA00001946"/>
    </source>
</evidence>
<dbReference type="PROSITE" id="PS51462">
    <property type="entry name" value="NUDIX"/>
    <property type="match status" value="1"/>
</dbReference>
<dbReference type="SUPFAM" id="SSF55811">
    <property type="entry name" value="Nudix"/>
    <property type="match status" value="1"/>
</dbReference>
<dbReference type="InterPro" id="IPR000086">
    <property type="entry name" value="NUDIX_hydrolase_dom"/>
</dbReference>
<name>E1QHQ5_DESB2</name>
<dbReference type="eggNOG" id="COG1051">
    <property type="taxonomic scope" value="Bacteria"/>
</dbReference>
<dbReference type="Proteomes" id="UP000009047">
    <property type="component" value="Chromosome"/>
</dbReference>
<evidence type="ECO:0000256" key="2">
    <source>
        <dbReference type="ARBA" id="ARBA00022801"/>
    </source>
</evidence>